<dbReference type="Proteomes" id="UP000188605">
    <property type="component" value="Unassembled WGS sequence"/>
</dbReference>
<organism evidence="1 2">
    <name type="scientific">Candidatus Epulonipiscium fishelsonii</name>
    <dbReference type="NCBI Taxonomy" id="77094"/>
    <lineage>
        <taxon>Bacteria</taxon>
        <taxon>Bacillati</taxon>
        <taxon>Bacillota</taxon>
        <taxon>Clostridia</taxon>
        <taxon>Lachnospirales</taxon>
        <taxon>Lachnospiraceae</taxon>
        <taxon>Candidatus Epulonipiscium</taxon>
    </lineage>
</organism>
<reference evidence="1" key="1">
    <citation type="submission" date="2016-08" db="EMBL/GenBank/DDBJ databases">
        <authorList>
            <person name="Ngugi D.K."/>
            <person name="Miyake S."/>
            <person name="Stingl U."/>
        </authorList>
    </citation>
    <scope>NUCLEOTIDE SEQUENCE</scope>
    <source>
        <strain evidence="1">SCG-B11WGA-EpuloA1</strain>
    </source>
</reference>
<dbReference type="EMBL" id="LJDB01000043">
    <property type="protein sequence ID" value="ONI40953.1"/>
    <property type="molecule type" value="Genomic_DNA"/>
</dbReference>
<evidence type="ECO:0000313" key="2">
    <source>
        <dbReference type="Proteomes" id="UP000188605"/>
    </source>
</evidence>
<sequence>MKKLFLIGLAGIMALSPTIQTFADTSEWSASVLQEGELYGIYPLEWYDEDFTKTISEEKLNSLVSKTAEKLSKLELTLNLNTNVHNSYKPLTHGDVITRLFSTIAWYDEITETDAVQYFIDNDLVKDNPKELQLNNECSVEQAVVLATRLVEHAYAKFDAGAKGYVYKVENNGNVVYLVGTIHSGTPDLYPMNHKLKDAFDKSDLIACEINPNEEEIQAYIDATIYSDGTTLKDHVDEQTYERIWQAFELMGMPEDQKHMADLSKLWSIRELFDLYIRAQHGGIDNEVEAERALQTMHGVDNYFINKVDVNKQELIGLETLGSKVDTYVSQSDADKSDEYLSDVINSQIDIILSPEINKEEIIMPETTIAMDLATDVKHWANGDVDGLLSGIGEDISGCSRDVNFTNGIIKLLESDEEQTCFVMLGAFHFLIDNSVVDLLEAQGYNVVDFYE</sequence>
<keyword evidence="2" id="KW-1185">Reference proteome</keyword>
<gene>
    <name evidence="1" type="ORF">AN396_04125</name>
</gene>
<comment type="caution">
    <text evidence="1">The sequence shown here is derived from an EMBL/GenBank/DDBJ whole genome shotgun (WGS) entry which is preliminary data.</text>
</comment>
<evidence type="ECO:0000313" key="1">
    <source>
        <dbReference type="EMBL" id="ONI40953.1"/>
    </source>
</evidence>
<name>A0ACC8XDK0_9FIRM</name>
<protein>
    <submittedName>
        <fullName evidence="1">Uncharacterized protein</fullName>
    </submittedName>
</protein>
<accession>A0ACC8XDK0</accession>
<proteinExistence type="predicted"/>